<organism evidence="10 11">
    <name type="scientific">Succiniclasticum ruminis DSM 9236</name>
    <dbReference type="NCBI Taxonomy" id="1123323"/>
    <lineage>
        <taxon>Bacteria</taxon>
        <taxon>Bacillati</taxon>
        <taxon>Bacillota</taxon>
        <taxon>Negativicutes</taxon>
        <taxon>Acidaminococcales</taxon>
        <taxon>Acidaminococcaceae</taxon>
        <taxon>Succiniclasticum</taxon>
    </lineage>
</organism>
<dbReference type="Proteomes" id="UP000198896">
    <property type="component" value="Unassembled WGS sequence"/>
</dbReference>
<dbReference type="SUPFAM" id="SSF82829">
    <property type="entry name" value="MesJ substrate recognition domain-like"/>
    <property type="match status" value="1"/>
</dbReference>
<dbReference type="Pfam" id="PF11734">
    <property type="entry name" value="TilS_C"/>
    <property type="match status" value="1"/>
</dbReference>
<dbReference type="NCBIfam" id="TIGR02433">
    <property type="entry name" value="lysidine_TilS_C"/>
    <property type="match status" value="1"/>
</dbReference>
<evidence type="ECO:0000256" key="6">
    <source>
        <dbReference type="ARBA" id="ARBA00022840"/>
    </source>
</evidence>
<dbReference type="NCBIfam" id="TIGR02432">
    <property type="entry name" value="lysidine_TilS_N"/>
    <property type="match status" value="1"/>
</dbReference>
<comment type="subcellular location">
    <subcellularLocation>
        <location evidence="1 8">Cytoplasm</location>
    </subcellularLocation>
</comment>
<dbReference type="Gene3D" id="3.40.50.620">
    <property type="entry name" value="HUPs"/>
    <property type="match status" value="1"/>
</dbReference>
<evidence type="ECO:0000256" key="2">
    <source>
        <dbReference type="ARBA" id="ARBA00022490"/>
    </source>
</evidence>
<dbReference type="InterPro" id="IPR012796">
    <property type="entry name" value="Lysidine-tRNA-synth_C"/>
</dbReference>
<dbReference type="SMART" id="SM00977">
    <property type="entry name" value="TilS_C"/>
    <property type="match status" value="1"/>
</dbReference>
<dbReference type="InterPro" id="IPR015262">
    <property type="entry name" value="tRNA_Ile_lys_synt_subst-bd"/>
</dbReference>
<dbReference type="PANTHER" id="PTHR43033">
    <property type="entry name" value="TRNA(ILE)-LYSIDINE SYNTHASE-RELATED"/>
    <property type="match status" value="1"/>
</dbReference>
<keyword evidence="4 8" id="KW-0819">tRNA processing</keyword>
<dbReference type="InterPro" id="IPR012094">
    <property type="entry name" value="tRNA_Ile_lys_synt"/>
</dbReference>
<evidence type="ECO:0000256" key="1">
    <source>
        <dbReference type="ARBA" id="ARBA00004496"/>
    </source>
</evidence>
<dbReference type="GO" id="GO:0032267">
    <property type="term" value="F:tRNA(Ile)-lysidine synthase activity"/>
    <property type="evidence" value="ECO:0007669"/>
    <property type="project" value="UniProtKB-EC"/>
</dbReference>
<accession>A0A1I2DXC2</accession>
<comment type="catalytic activity">
    <reaction evidence="7 8">
        <text>cytidine(34) in tRNA(Ile2) + L-lysine + ATP = lysidine(34) in tRNA(Ile2) + AMP + diphosphate + H(+)</text>
        <dbReference type="Rhea" id="RHEA:43744"/>
        <dbReference type="Rhea" id="RHEA-COMP:10625"/>
        <dbReference type="Rhea" id="RHEA-COMP:10670"/>
        <dbReference type="ChEBI" id="CHEBI:15378"/>
        <dbReference type="ChEBI" id="CHEBI:30616"/>
        <dbReference type="ChEBI" id="CHEBI:32551"/>
        <dbReference type="ChEBI" id="CHEBI:33019"/>
        <dbReference type="ChEBI" id="CHEBI:82748"/>
        <dbReference type="ChEBI" id="CHEBI:83665"/>
        <dbReference type="ChEBI" id="CHEBI:456215"/>
        <dbReference type="EC" id="6.3.4.19"/>
    </reaction>
</comment>
<name>A0A1I2DXC2_9FIRM</name>
<keyword evidence="2 8" id="KW-0963">Cytoplasm</keyword>
<feature type="binding site" evidence="8">
    <location>
        <begin position="28"/>
        <end position="33"/>
    </location>
    <ligand>
        <name>ATP</name>
        <dbReference type="ChEBI" id="CHEBI:30616"/>
    </ligand>
</feature>
<gene>
    <name evidence="8" type="primary">tilS</name>
    <name evidence="10" type="ORF">SAMN05216245_1258</name>
</gene>
<dbReference type="PANTHER" id="PTHR43033:SF1">
    <property type="entry name" value="TRNA(ILE)-LYSIDINE SYNTHASE-RELATED"/>
    <property type="match status" value="1"/>
</dbReference>
<evidence type="ECO:0000256" key="3">
    <source>
        <dbReference type="ARBA" id="ARBA00022598"/>
    </source>
</evidence>
<evidence type="ECO:0000256" key="4">
    <source>
        <dbReference type="ARBA" id="ARBA00022694"/>
    </source>
</evidence>
<dbReference type="GO" id="GO:0005524">
    <property type="term" value="F:ATP binding"/>
    <property type="evidence" value="ECO:0007669"/>
    <property type="project" value="UniProtKB-UniRule"/>
</dbReference>
<dbReference type="InterPro" id="IPR014729">
    <property type="entry name" value="Rossmann-like_a/b/a_fold"/>
</dbReference>
<evidence type="ECO:0000256" key="7">
    <source>
        <dbReference type="ARBA" id="ARBA00048539"/>
    </source>
</evidence>
<sequence length="479" mass="54964">MKETVLEKVPRILREKLDITKKYVAAVSGGADSLALADALQHCGFRFTVCHVEHGIRAEESLEDAAYVEEFCRQRGIVFCCKHVDAQELQKREKLSLEDAARRLRYRALFQCVEETGADFILTAHQKDDQAETFLLRLLRGSGTRGLGAIRFRQDIVLRPLLPLSAAELRKYCTARGIFWREDATNEDLYYARNRIRKVLIPFLEEGFSPSVTDILCRTAEHLQTDETFLEELALTEFWKRWRTPGENQNGVLQIRKWEEVPAALRFRVLRLFWHHSGAREELSGINLDDLGNLISNHSSGKKILLPGSWQALYSYDKLILFSEENLRGLRKNNNWKYAIDLERLPGALSADGTGLSEVHFPDHRIAQLSIAKDLPAYRYREQMVYPLSQLKSMGNILEFRYRQSGDRIFPLKGTGHKTLKKYLIDCRIPVEDRDRLVIAAVGNEVVWIPGVANARWETGLTGSEDPAREQGWLLINIK</sequence>
<dbReference type="EMBL" id="FONL01000025">
    <property type="protein sequence ID" value="SFE84891.1"/>
    <property type="molecule type" value="Genomic_DNA"/>
</dbReference>
<dbReference type="STRING" id="1123323.SAMN05216245_1258"/>
<keyword evidence="11" id="KW-1185">Reference proteome</keyword>
<dbReference type="Pfam" id="PF09179">
    <property type="entry name" value="TilS"/>
    <property type="match status" value="1"/>
</dbReference>
<dbReference type="InterPro" id="IPR011063">
    <property type="entry name" value="TilS/TtcA_N"/>
</dbReference>
<feature type="domain" description="Lysidine-tRNA(Ile) synthetase C-terminal" evidence="9">
    <location>
        <begin position="398"/>
        <end position="476"/>
    </location>
</feature>
<evidence type="ECO:0000256" key="5">
    <source>
        <dbReference type="ARBA" id="ARBA00022741"/>
    </source>
</evidence>
<evidence type="ECO:0000256" key="8">
    <source>
        <dbReference type="HAMAP-Rule" id="MF_01161"/>
    </source>
</evidence>
<dbReference type="EC" id="6.3.4.19" evidence="8"/>
<evidence type="ECO:0000313" key="10">
    <source>
        <dbReference type="EMBL" id="SFE84891.1"/>
    </source>
</evidence>
<evidence type="ECO:0000313" key="11">
    <source>
        <dbReference type="Proteomes" id="UP000198896"/>
    </source>
</evidence>
<keyword evidence="3 8" id="KW-0436">Ligase</keyword>
<dbReference type="CDD" id="cd01992">
    <property type="entry name" value="TilS_N"/>
    <property type="match status" value="1"/>
</dbReference>
<dbReference type="SUPFAM" id="SSF56037">
    <property type="entry name" value="PheT/TilS domain"/>
    <property type="match status" value="1"/>
</dbReference>
<reference evidence="10 11" key="1">
    <citation type="submission" date="2016-10" db="EMBL/GenBank/DDBJ databases">
        <authorList>
            <person name="de Groot N.N."/>
        </authorList>
    </citation>
    <scope>NUCLEOTIDE SEQUENCE [LARGE SCALE GENOMIC DNA]</scope>
    <source>
        <strain evidence="10 11">DSM 9236</strain>
    </source>
</reference>
<dbReference type="Pfam" id="PF01171">
    <property type="entry name" value="ATP_bind_3"/>
    <property type="match status" value="1"/>
</dbReference>
<dbReference type="SUPFAM" id="SSF52402">
    <property type="entry name" value="Adenine nucleotide alpha hydrolases-like"/>
    <property type="match status" value="1"/>
</dbReference>
<dbReference type="HAMAP" id="MF_01161">
    <property type="entry name" value="tRNA_Ile_lys_synt"/>
    <property type="match status" value="1"/>
</dbReference>
<proteinExistence type="inferred from homology"/>
<dbReference type="InterPro" id="IPR012795">
    <property type="entry name" value="tRNA_Ile_lys_synt_N"/>
</dbReference>
<dbReference type="GO" id="GO:0006400">
    <property type="term" value="P:tRNA modification"/>
    <property type="evidence" value="ECO:0007669"/>
    <property type="project" value="UniProtKB-UniRule"/>
</dbReference>
<dbReference type="AlphaFoldDB" id="A0A1I2DXC2"/>
<keyword evidence="6 8" id="KW-0067">ATP-binding</keyword>
<dbReference type="Gene3D" id="1.20.59.20">
    <property type="match status" value="1"/>
</dbReference>
<dbReference type="GO" id="GO:0005737">
    <property type="term" value="C:cytoplasm"/>
    <property type="evidence" value="ECO:0007669"/>
    <property type="project" value="UniProtKB-SubCell"/>
</dbReference>
<evidence type="ECO:0000259" key="9">
    <source>
        <dbReference type="SMART" id="SM00977"/>
    </source>
</evidence>
<comment type="similarity">
    <text evidence="8">Belongs to the tRNA(Ile)-lysidine synthase family.</text>
</comment>
<keyword evidence="5 8" id="KW-0547">Nucleotide-binding</keyword>
<protein>
    <recommendedName>
        <fullName evidence="8">tRNA(Ile)-lysidine synthase</fullName>
        <ecNumber evidence="8">6.3.4.19</ecNumber>
    </recommendedName>
    <alternativeName>
        <fullName evidence="8">tRNA(Ile)-2-lysyl-cytidine synthase</fullName>
    </alternativeName>
    <alternativeName>
        <fullName evidence="8">tRNA(Ile)-lysidine synthetase</fullName>
    </alternativeName>
</protein>
<comment type="function">
    <text evidence="8">Ligates lysine onto the cytidine present at position 34 of the AUA codon-specific tRNA(Ile) that contains the anticodon CAU, in an ATP-dependent manner. Cytidine is converted to lysidine, thus changing the amino acid specificity of the tRNA from methionine to isoleucine.</text>
</comment>
<comment type="domain">
    <text evidence="8">The N-terminal region contains the highly conserved SGGXDS motif, predicted to be a P-loop motif involved in ATP binding.</text>
</comment>